<evidence type="ECO:0000313" key="14">
    <source>
        <dbReference type="Proteomes" id="UP001519325"/>
    </source>
</evidence>
<dbReference type="Pfam" id="PF10099">
    <property type="entry name" value="RskA_C"/>
    <property type="match status" value="1"/>
</dbReference>
<gene>
    <name evidence="13" type="ORF">BJ987_005669</name>
</gene>
<keyword evidence="4 10" id="KW-1133">Transmembrane helix</keyword>
<dbReference type="PANTHER" id="PTHR37461:SF1">
    <property type="entry name" value="ANTI-SIGMA-K FACTOR RSKA"/>
    <property type="match status" value="1"/>
</dbReference>
<evidence type="ECO:0000256" key="3">
    <source>
        <dbReference type="ARBA" id="ARBA00022692"/>
    </source>
</evidence>
<name>A0ABS4QM36_9NOCA</name>
<dbReference type="Proteomes" id="UP001519325">
    <property type="component" value="Unassembled WGS sequence"/>
</dbReference>
<protein>
    <recommendedName>
        <fullName evidence="9">Regulator of SigK</fullName>
    </recommendedName>
    <alternativeName>
        <fullName evidence="8">Sigma-K anti-sigma factor RskA</fullName>
    </alternativeName>
</protein>
<evidence type="ECO:0000256" key="10">
    <source>
        <dbReference type="SAM" id="Phobius"/>
    </source>
</evidence>
<evidence type="ECO:0000256" key="7">
    <source>
        <dbReference type="ARBA" id="ARBA00023163"/>
    </source>
</evidence>
<comment type="subcellular location">
    <subcellularLocation>
        <location evidence="1">Cell membrane</location>
        <topology evidence="1">Single-pass membrane protein</topology>
    </subcellularLocation>
</comment>
<proteinExistence type="predicted"/>
<organism evidence="13 14">
    <name type="scientific">Nocardia goodfellowii</name>
    <dbReference type="NCBI Taxonomy" id="882446"/>
    <lineage>
        <taxon>Bacteria</taxon>
        <taxon>Bacillati</taxon>
        <taxon>Actinomycetota</taxon>
        <taxon>Actinomycetes</taxon>
        <taxon>Mycobacteriales</taxon>
        <taxon>Nocardiaceae</taxon>
        <taxon>Nocardia</taxon>
    </lineage>
</organism>
<dbReference type="InterPro" id="IPR053877">
    <property type="entry name" value="RskA_N"/>
</dbReference>
<accession>A0ABS4QM36</accession>
<keyword evidence="7" id="KW-0804">Transcription</keyword>
<keyword evidence="14" id="KW-1185">Reference proteome</keyword>
<dbReference type="Gene3D" id="1.10.10.1320">
    <property type="entry name" value="Anti-sigma factor, zinc-finger domain"/>
    <property type="match status" value="1"/>
</dbReference>
<feature type="transmembrane region" description="Helical" evidence="10">
    <location>
        <begin position="98"/>
        <end position="118"/>
    </location>
</feature>
<dbReference type="Pfam" id="PF22618">
    <property type="entry name" value="RskA_N"/>
    <property type="match status" value="1"/>
</dbReference>
<keyword evidence="5" id="KW-0805">Transcription regulation</keyword>
<keyword evidence="6 10" id="KW-0472">Membrane</keyword>
<evidence type="ECO:0000256" key="5">
    <source>
        <dbReference type="ARBA" id="ARBA00023015"/>
    </source>
</evidence>
<evidence type="ECO:0000259" key="12">
    <source>
        <dbReference type="Pfam" id="PF22618"/>
    </source>
</evidence>
<evidence type="ECO:0000256" key="6">
    <source>
        <dbReference type="ARBA" id="ARBA00023136"/>
    </source>
</evidence>
<dbReference type="InterPro" id="IPR018764">
    <property type="entry name" value="RskA_C"/>
</dbReference>
<evidence type="ECO:0000256" key="8">
    <source>
        <dbReference type="ARBA" id="ARBA00029829"/>
    </source>
</evidence>
<dbReference type="InterPro" id="IPR041916">
    <property type="entry name" value="Anti_sigma_zinc_sf"/>
</dbReference>
<keyword evidence="3 10" id="KW-0812">Transmembrane</keyword>
<evidence type="ECO:0000256" key="4">
    <source>
        <dbReference type="ARBA" id="ARBA00022989"/>
    </source>
</evidence>
<evidence type="ECO:0000259" key="11">
    <source>
        <dbReference type="Pfam" id="PF10099"/>
    </source>
</evidence>
<evidence type="ECO:0000256" key="1">
    <source>
        <dbReference type="ARBA" id="ARBA00004162"/>
    </source>
</evidence>
<dbReference type="PANTHER" id="PTHR37461">
    <property type="entry name" value="ANTI-SIGMA-K FACTOR RSKA"/>
    <property type="match status" value="1"/>
</dbReference>
<feature type="domain" description="Anti-sigma-K factor RskA N-terminal" evidence="12">
    <location>
        <begin position="10"/>
        <end position="57"/>
    </location>
</feature>
<dbReference type="EMBL" id="JAGGMR010000001">
    <property type="protein sequence ID" value="MBP2192768.1"/>
    <property type="molecule type" value="Genomic_DNA"/>
</dbReference>
<feature type="domain" description="Anti-sigma K factor RskA C-terminal" evidence="11">
    <location>
        <begin position="99"/>
        <end position="234"/>
    </location>
</feature>
<evidence type="ECO:0000313" key="13">
    <source>
        <dbReference type="EMBL" id="MBP2192768.1"/>
    </source>
</evidence>
<comment type="caution">
    <text evidence="13">The sequence shown here is derived from an EMBL/GenBank/DDBJ whole genome shotgun (WGS) entry which is preliminary data.</text>
</comment>
<sequence length="239" mass="25005">MPDIHSHHDLLDLAYPYALYALSEEDRRAVEHMLDHAEEATAATFRATVRDLRETLAAMTVVDAVPAPPNVEESLLRALDTQLAGARTSAPARGRKRWVAAAAAVAIVIGVGGGITVYRSQSPDPGAVTTEQVLAQTDVRTKTAAVAGGGTITVYTSRELGAAVVSFDAVPAPPPEHTYQLWLIAEADQVRSGGVVDTLPSSRAPMLMRFGDADQLAVSVEPAGGSLAPTTPPVVGVPL</sequence>
<evidence type="ECO:0000256" key="9">
    <source>
        <dbReference type="ARBA" id="ARBA00030803"/>
    </source>
</evidence>
<dbReference type="RefSeq" id="WP_209895860.1">
    <property type="nucleotide sequence ID" value="NZ_JAGGMR010000001.1"/>
</dbReference>
<dbReference type="InterPro" id="IPR051474">
    <property type="entry name" value="Anti-sigma-K/W_factor"/>
</dbReference>
<evidence type="ECO:0000256" key="2">
    <source>
        <dbReference type="ARBA" id="ARBA00022475"/>
    </source>
</evidence>
<reference evidence="13 14" key="1">
    <citation type="submission" date="2021-03" db="EMBL/GenBank/DDBJ databases">
        <title>Sequencing the genomes of 1000 actinobacteria strains.</title>
        <authorList>
            <person name="Klenk H.-P."/>
        </authorList>
    </citation>
    <scope>NUCLEOTIDE SEQUENCE [LARGE SCALE GENOMIC DNA]</scope>
    <source>
        <strain evidence="13 14">DSM 45516</strain>
    </source>
</reference>
<keyword evidence="2" id="KW-1003">Cell membrane</keyword>